<dbReference type="AlphaFoldDB" id="A0A1G6GEI4"/>
<evidence type="ECO:0000313" key="1">
    <source>
        <dbReference type="EMBL" id="SDB80411.1"/>
    </source>
</evidence>
<sequence>MKARRPLHRLVFGAVALLVVWLVACTVVFAFPRVDVPATTDATFFLSSDGGHAALQDRPDLRIGQVVVSRPRSIADWPMYRACDDPRLTCITPSPETTQGEAEAFARLAQERGWTSVTVVSQTSHVPRIRILMGRCFPGTVRVVAIPEHGLWVWLRAFAYETGAMLKVAVTPGCHDRLPWER</sequence>
<dbReference type="EMBL" id="FMYF01000002">
    <property type="protein sequence ID" value="SDB80411.1"/>
    <property type="molecule type" value="Genomic_DNA"/>
</dbReference>
<keyword evidence="2" id="KW-1185">Reference proteome</keyword>
<dbReference type="RefSeq" id="WP_139283129.1">
    <property type="nucleotide sequence ID" value="NZ_FMYF01000002.1"/>
</dbReference>
<dbReference type="Proteomes" id="UP000199086">
    <property type="component" value="Unassembled WGS sequence"/>
</dbReference>
<dbReference type="PROSITE" id="PS51257">
    <property type="entry name" value="PROKAR_LIPOPROTEIN"/>
    <property type="match status" value="1"/>
</dbReference>
<protein>
    <recommendedName>
        <fullName evidence="3">DUF218 domain-containing protein</fullName>
    </recommendedName>
</protein>
<name>A0A1G6GEI4_9ACTN</name>
<evidence type="ECO:0000313" key="2">
    <source>
        <dbReference type="Proteomes" id="UP000199086"/>
    </source>
</evidence>
<reference evidence="1 2" key="1">
    <citation type="submission" date="2016-06" db="EMBL/GenBank/DDBJ databases">
        <authorList>
            <person name="Olsen C.W."/>
            <person name="Carey S."/>
            <person name="Hinshaw L."/>
            <person name="Karasin A.I."/>
        </authorList>
    </citation>
    <scope>NUCLEOTIDE SEQUENCE [LARGE SCALE GENOMIC DNA]</scope>
    <source>
        <strain evidence="1 2">LZ-22</strain>
    </source>
</reference>
<evidence type="ECO:0008006" key="3">
    <source>
        <dbReference type="Google" id="ProtNLM"/>
    </source>
</evidence>
<organism evidence="1 2">
    <name type="scientific">Raineyella antarctica</name>
    <dbReference type="NCBI Taxonomy" id="1577474"/>
    <lineage>
        <taxon>Bacteria</taxon>
        <taxon>Bacillati</taxon>
        <taxon>Actinomycetota</taxon>
        <taxon>Actinomycetes</taxon>
        <taxon>Propionibacteriales</taxon>
        <taxon>Propionibacteriaceae</taxon>
        <taxon>Raineyella</taxon>
    </lineage>
</organism>
<dbReference type="OrthoDB" id="4772924at2"/>
<proteinExistence type="predicted"/>
<accession>A0A1G6GEI4</accession>
<gene>
    <name evidence="1" type="ORF">GA0111570_102201</name>
</gene>